<dbReference type="GO" id="GO:0000287">
    <property type="term" value="F:magnesium ion binding"/>
    <property type="evidence" value="ECO:0007669"/>
    <property type="project" value="InterPro"/>
</dbReference>
<dbReference type="InterPro" id="IPR005946">
    <property type="entry name" value="Rib-P_diPkinase"/>
</dbReference>
<accession>A0A6N2UGI8</accession>
<dbReference type="AlphaFoldDB" id="A0A6N2UGI8"/>
<proteinExistence type="inferred from homology"/>
<dbReference type="GO" id="GO:0005737">
    <property type="term" value="C:cytoplasm"/>
    <property type="evidence" value="ECO:0007669"/>
    <property type="project" value="TreeGrafter"/>
</dbReference>
<evidence type="ECO:0000256" key="6">
    <source>
        <dbReference type="ARBA" id="ARBA00022840"/>
    </source>
</evidence>
<keyword evidence="6" id="KW-0067">ATP-binding</keyword>
<dbReference type="CDD" id="cd06223">
    <property type="entry name" value="PRTases_typeI"/>
    <property type="match status" value="1"/>
</dbReference>
<reference evidence="11" key="1">
    <citation type="submission" date="2019-11" db="EMBL/GenBank/DDBJ databases">
        <authorList>
            <person name="Feng L."/>
        </authorList>
    </citation>
    <scope>NUCLEOTIDE SEQUENCE</scope>
    <source>
        <strain evidence="11">AcaccaeLFYP115</strain>
    </source>
</reference>
<dbReference type="GO" id="GO:0016301">
    <property type="term" value="F:kinase activity"/>
    <property type="evidence" value="ECO:0007669"/>
    <property type="project" value="UniProtKB-KW"/>
</dbReference>
<dbReference type="InterPro" id="IPR029099">
    <property type="entry name" value="Pribosyltran_N"/>
</dbReference>
<name>A0A6N2UGI8_9FIRM</name>
<protein>
    <recommendedName>
        <fullName evidence="1">ribose-phosphate diphosphokinase</fullName>
        <ecNumber evidence="1">2.7.6.1</ecNumber>
    </recommendedName>
</protein>
<keyword evidence="3 8" id="KW-0545">Nucleotide biosynthesis</keyword>
<evidence type="ECO:0000256" key="8">
    <source>
        <dbReference type="RuleBase" id="RU004324"/>
    </source>
</evidence>
<dbReference type="InterPro" id="IPR029057">
    <property type="entry name" value="PRTase-like"/>
</dbReference>
<evidence type="ECO:0000256" key="1">
    <source>
        <dbReference type="ARBA" id="ARBA00013247"/>
    </source>
</evidence>
<evidence type="ECO:0000256" key="2">
    <source>
        <dbReference type="ARBA" id="ARBA00022679"/>
    </source>
</evidence>
<evidence type="ECO:0000313" key="11">
    <source>
        <dbReference type="EMBL" id="VYT15521.1"/>
    </source>
</evidence>
<evidence type="ECO:0000256" key="5">
    <source>
        <dbReference type="ARBA" id="ARBA00022777"/>
    </source>
</evidence>
<dbReference type="GO" id="GO:0002189">
    <property type="term" value="C:ribose phosphate diphosphokinase complex"/>
    <property type="evidence" value="ECO:0007669"/>
    <property type="project" value="TreeGrafter"/>
</dbReference>
<dbReference type="InterPro" id="IPR000836">
    <property type="entry name" value="PRTase_dom"/>
</dbReference>
<evidence type="ECO:0000259" key="9">
    <source>
        <dbReference type="Pfam" id="PF00156"/>
    </source>
</evidence>
<dbReference type="EC" id="2.7.6.1" evidence="1"/>
<keyword evidence="2 11" id="KW-0808">Transferase</keyword>
<evidence type="ECO:0000256" key="7">
    <source>
        <dbReference type="ARBA" id="ARBA00049535"/>
    </source>
</evidence>
<dbReference type="NCBIfam" id="TIGR01251">
    <property type="entry name" value="ribP_PPkin"/>
    <property type="match status" value="1"/>
</dbReference>
<evidence type="ECO:0000256" key="4">
    <source>
        <dbReference type="ARBA" id="ARBA00022741"/>
    </source>
</evidence>
<dbReference type="GO" id="GO:0006015">
    <property type="term" value="P:5-phosphoribose 1-diphosphate biosynthetic process"/>
    <property type="evidence" value="ECO:0007669"/>
    <property type="project" value="TreeGrafter"/>
</dbReference>
<keyword evidence="4" id="KW-0547">Nucleotide-binding</keyword>
<feature type="domain" description="Phosphoribosyltransferase" evidence="9">
    <location>
        <begin position="198"/>
        <end position="304"/>
    </location>
</feature>
<dbReference type="EMBL" id="CACRSQ010000005">
    <property type="protein sequence ID" value="VYT15521.1"/>
    <property type="molecule type" value="Genomic_DNA"/>
</dbReference>
<dbReference type="GO" id="GO:0005524">
    <property type="term" value="F:ATP binding"/>
    <property type="evidence" value="ECO:0007669"/>
    <property type="project" value="UniProtKB-KW"/>
</dbReference>
<evidence type="ECO:0000256" key="3">
    <source>
        <dbReference type="ARBA" id="ARBA00022727"/>
    </source>
</evidence>
<organism evidence="11">
    <name type="scientific">Anaerostipes caccae</name>
    <dbReference type="NCBI Taxonomy" id="105841"/>
    <lineage>
        <taxon>Bacteria</taxon>
        <taxon>Bacillati</taxon>
        <taxon>Bacillota</taxon>
        <taxon>Clostridia</taxon>
        <taxon>Lachnospirales</taxon>
        <taxon>Lachnospiraceae</taxon>
        <taxon>Anaerostipes</taxon>
    </lineage>
</organism>
<feature type="domain" description="Ribose-phosphate pyrophosphokinase N-terminal" evidence="10">
    <location>
        <begin position="18"/>
        <end position="166"/>
    </location>
</feature>
<dbReference type="PANTHER" id="PTHR10210">
    <property type="entry name" value="RIBOSE-PHOSPHATE DIPHOSPHOKINASE FAMILY MEMBER"/>
    <property type="match status" value="1"/>
</dbReference>
<dbReference type="SUPFAM" id="SSF53271">
    <property type="entry name" value="PRTase-like"/>
    <property type="match status" value="2"/>
</dbReference>
<dbReference type="PANTHER" id="PTHR10210:SF32">
    <property type="entry name" value="RIBOSE-PHOSPHATE PYROPHOSPHOKINASE 2"/>
    <property type="match status" value="1"/>
</dbReference>
<comment type="catalytic activity">
    <reaction evidence="7">
        <text>D-ribose 5-phosphate + ATP = 5-phospho-alpha-D-ribose 1-diphosphate + AMP + H(+)</text>
        <dbReference type="Rhea" id="RHEA:15609"/>
        <dbReference type="ChEBI" id="CHEBI:15378"/>
        <dbReference type="ChEBI" id="CHEBI:30616"/>
        <dbReference type="ChEBI" id="CHEBI:58017"/>
        <dbReference type="ChEBI" id="CHEBI:78346"/>
        <dbReference type="ChEBI" id="CHEBI:456215"/>
        <dbReference type="EC" id="2.7.6.1"/>
    </reaction>
</comment>
<sequence length="389" mass="43994">MRRSDRNFKTLPDGNLGIIAMESCKSLGNLIDKYITGWRGDEAPRYQNMPGYDEYYKESYLLDAGCPRFGSGEAKGIIRESVRGTDLYILVDVLNYSIKYSLCGHQNSMSPDDHFQDLKRLIAASGSKAKRISVIMPFLYESRQHKRSTRESLDCAMMLQELIHLGVQNIITFDAHDPRVQNAIPNSGFDTVQPTYQFVKSLVEQCDGVNFDSDHLMVISPDEGAMQRSIYMANVLGVDVGMFYKRRDYSTIVDGRNPIVAHEFLGASLEGKDVLILDDMISSGESMIDVAKELKARKARRVFCLSTFGLFTNGLDVFDKAVEEGIIEKVITTNLTYQTPELLERDWYVSSDVSKYVALLIDTLNHNGSISELLDPTERIKEYLEKNHL</sequence>
<gene>
    <name evidence="11" type="primary">prs</name>
    <name evidence="11" type="ORF">ACLFYP115_01822</name>
</gene>
<dbReference type="RefSeq" id="WP_009291251.1">
    <property type="nucleotide sequence ID" value="NZ_BAABRZ010000007.1"/>
</dbReference>
<comment type="similarity">
    <text evidence="8">Belongs to the ribose-phosphate pyrophosphokinase family.</text>
</comment>
<dbReference type="GO" id="GO:0006164">
    <property type="term" value="P:purine nucleotide biosynthetic process"/>
    <property type="evidence" value="ECO:0007669"/>
    <property type="project" value="TreeGrafter"/>
</dbReference>
<dbReference type="Pfam" id="PF00156">
    <property type="entry name" value="Pribosyltran"/>
    <property type="match status" value="1"/>
</dbReference>
<keyword evidence="5 11" id="KW-0418">Kinase</keyword>
<dbReference type="NCBIfam" id="NF005299">
    <property type="entry name" value="PRK06827.1"/>
    <property type="match status" value="1"/>
</dbReference>
<dbReference type="Gene3D" id="3.40.50.2020">
    <property type="match status" value="2"/>
</dbReference>
<dbReference type="GO" id="GO:0004749">
    <property type="term" value="F:ribose phosphate diphosphokinase activity"/>
    <property type="evidence" value="ECO:0007669"/>
    <property type="project" value="UniProtKB-EC"/>
</dbReference>
<dbReference type="GeneID" id="69469373"/>
<evidence type="ECO:0000259" key="10">
    <source>
        <dbReference type="Pfam" id="PF13793"/>
    </source>
</evidence>
<dbReference type="Pfam" id="PF13793">
    <property type="entry name" value="Pribosyltran_N"/>
    <property type="match status" value="1"/>
</dbReference>